<dbReference type="OrthoDB" id="1937601at2759"/>
<dbReference type="Proteomes" id="UP000327157">
    <property type="component" value="Chromosome 3"/>
</dbReference>
<dbReference type="InterPro" id="IPR027728">
    <property type="entry name" value="Topless_fam"/>
</dbReference>
<dbReference type="PANTHER" id="PTHR44083">
    <property type="entry name" value="TOPLESS-RELATED PROTEIN 1-RELATED"/>
    <property type="match status" value="1"/>
</dbReference>
<reference evidence="2" key="2">
    <citation type="submission" date="2019-10" db="EMBL/GenBank/DDBJ databases">
        <title>A de novo genome assembly of a pear dwarfing rootstock.</title>
        <authorList>
            <person name="Wang F."/>
            <person name="Wang J."/>
            <person name="Li S."/>
            <person name="Zhang Y."/>
            <person name="Fang M."/>
            <person name="Ma L."/>
            <person name="Zhao Y."/>
            <person name="Jiang S."/>
        </authorList>
    </citation>
    <scope>NUCLEOTIDE SEQUENCE [LARGE SCALE GENOMIC DNA]</scope>
</reference>
<reference evidence="1 2" key="1">
    <citation type="submission" date="2019-09" db="EMBL/GenBank/DDBJ databases">
        <authorList>
            <person name="Ou C."/>
        </authorList>
    </citation>
    <scope>NUCLEOTIDE SEQUENCE [LARGE SCALE GENOMIC DNA]</scope>
    <source>
        <strain evidence="1">S2</strain>
        <tissue evidence="1">Leaf</tissue>
    </source>
</reference>
<gene>
    <name evidence="1" type="ORF">D8674_021276</name>
</gene>
<dbReference type="AlphaFoldDB" id="A0A5N5GH91"/>
<comment type="caution">
    <text evidence="1">The sequence shown here is derived from an EMBL/GenBank/DDBJ whole genome shotgun (WGS) entry which is preliminary data.</text>
</comment>
<evidence type="ECO:0000313" key="2">
    <source>
        <dbReference type="Proteomes" id="UP000327157"/>
    </source>
</evidence>
<name>A0A5N5GH91_9ROSA</name>
<reference evidence="1 2" key="3">
    <citation type="submission" date="2019-11" db="EMBL/GenBank/DDBJ databases">
        <title>A de novo genome assembly of a pear dwarfing rootstock.</title>
        <authorList>
            <person name="Wang F."/>
            <person name="Wang J."/>
            <person name="Li S."/>
            <person name="Zhang Y."/>
            <person name="Fang M."/>
            <person name="Ma L."/>
            <person name="Zhao Y."/>
            <person name="Jiang S."/>
        </authorList>
    </citation>
    <scope>NUCLEOTIDE SEQUENCE [LARGE SCALE GENOMIC DNA]</scope>
    <source>
        <strain evidence="1">S2</strain>
        <tissue evidence="1">Leaf</tissue>
    </source>
</reference>
<proteinExistence type="predicted"/>
<dbReference type="PANTHER" id="PTHR44083:SF35">
    <property type="entry name" value="TOPLESS-RELATED PROTEIN 4-LIKE ISOFORM X1"/>
    <property type="match status" value="1"/>
</dbReference>
<protein>
    <submittedName>
        <fullName evidence="1">Topless-related protein 4-like</fullName>
    </submittedName>
</protein>
<dbReference type="GO" id="GO:0006355">
    <property type="term" value="P:regulation of DNA-templated transcription"/>
    <property type="evidence" value="ECO:0007669"/>
    <property type="project" value="InterPro"/>
</dbReference>
<accession>A0A5N5GH91</accession>
<evidence type="ECO:0000313" key="1">
    <source>
        <dbReference type="EMBL" id="KAB2614688.1"/>
    </source>
</evidence>
<organism evidence="1 2">
    <name type="scientific">Pyrus ussuriensis x Pyrus communis</name>
    <dbReference type="NCBI Taxonomy" id="2448454"/>
    <lineage>
        <taxon>Eukaryota</taxon>
        <taxon>Viridiplantae</taxon>
        <taxon>Streptophyta</taxon>
        <taxon>Embryophyta</taxon>
        <taxon>Tracheophyta</taxon>
        <taxon>Spermatophyta</taxon>
        <taxon>Magnoliopsida</taxon>
        <taxon>eudicotyledons</taxon>
        <taxon>Gunneridae</taxon>
        <taxon>Pentapetalae</taxon>
        <taxon>rosids</taxon>
        <taxon>fabids</taxon>
        <taxon>Rosales</taxon>
        <taxon>Rosaceae</taxon>
        <taxon>Amygdaloideae</taxon>
        <taxon>Maleae</taxon>
        <taxon>Pyrus</taxon>
    </lineage>
</organism>
<dbReference type="EMBL" id="SMOL01000402">
    <property type="protein sequence ID" value="KAB2614688.1"/>
    <property type="molecule type" value="Genomic_DNA"/>
</dbReference>
<keyword evidence="2" id="KW-1185">Reference proteome</keyword>
<sequence>MTLRPGSTVKSMDFHPVQQILLLVGTNMGDVMVYELPSHEQTAIKNFKVWDLGACSVALQTSSVNLYATSGGSGSDVEYARWVFGERSVVSWGVLIHMPDAV</sequence>